<evidence type="ECO:0000313" key="2">
    <source>
        <dbReference type="Proteomes" id="UP000800035"/>
    </source>
</evidence>
<feature type="non-terminal residue" evidence="1">
    <location>
        <position position="156"/>
    </location>
</feature>
<keyword evidence="2" id="KW-1185">Reference proteome</keyword>
<gene>
    <name evidence="1" type="ORF">CC80DRAFT_378144</name>
</gene>
<name>A0A6A5UEQ5_9PLEO</name>
<dbReference type="AlphaFoldDB" id="A0A6A5UEQ5"/>
<evidence type="ECO:0000313" key="1">
    <source>
        <dbReference type="EMBL" id="KAF1963184.1"/>
    </source>
</evidence>
<accession>A0A6A5UEQ5</accession>
<organism evidence="1 2">
    <name type="scientific">Byssothecium circinans</name>
    <dbReference type="NCBI Taxonomy" id="147558"/>
    <lineage>
        <taxon>Eukaryota</taxon>
        <taxon>Fungi</taxon>
        <taxon>Dikarya</taxon>
        <taxon>Ascomycota</taxon>
        <taxon>Pezizomycotina</taxon>
        <taxon>Dothideomycetes</taxon>
        <taxon>Pleosporomycetidae</taxon>
        <taxon>Pleosporales</taxon>
        <taxon>Massarineae</taxon>
        <taxon>Massarinaceae</taxon>
        <taxon>Byssothecium</taxon>
    </lineage>
</organism>
<dbReference type="OrthoDB" id="5238363at2759"/>
<sequence>MTSLIHLLRRYQPKTFRISYGTDYNLFAVQHVLNDPQHPLHIQRKREQERRKKEGLWWHATTGTELSKSSVVRSWCRRRLNNAFTDVLKKRGFDQYGRLVDAEALQVANKRLGEMVRGHQDFNLKGSFRFHALVPCIPAKYAELQEEFGIIMDAML</sequence>
<proteinExistence type="predicted"/>
<protein>
    <submittedName>
        <fullName evidence="1">Uncharacterized protein</fullName>
    </submittedName>
</protein>
<reference evidence="1" key="1">
    <citation type="journal article" date="2020" name="Stud. Mycol.">
        <title>101 Dothideomycetes genomes: a test case for predicting lifestyles and emergence of pathogens.</title>
        <authorList>
            <person name="Haridas S."/>
            <person name="Albert R."/>
            <person name="Binder M."/>
            <person name="Bloem J."/>
            <person name="Labutti K."/>
            <person name="Salamov A."/>
            <person name="Andreopoulos B."/>
            <person name="Baker S."/>
            <person name="Barry K."/>
            <person name="Bills G."/>
            <person name="Bluhm B."/>
            <person name="Cannon C."/>
            <person name="Castanera R."/>
            <person name="Culley D."/>
            <person name="Daum C."/>
            <person name="Ezra D."/>
            <person name="Gonzalez J."/>
            <person name="Henrissat B."/>
            <person name="Kuo A."/>
            <person name="Liang C."/>
            <person name="Lipzen A."/>
            <person name="Lutzoni F."/>
            <person name="Magnuson J."/>
            <person name="Mondo S."/>
            <person name="Nolan M."/>
            <person name="Ohm R."/>
            <person name="Pangilinan J."/>
            <person name="Park H.-J."/>
            <person name="Ramirez L."/>
            <person name="Alfaro M."/>
            <person name="Sun H."/>
            <person name="Tritt A."/>
            <person name="Yoshinaga Y."/>
            <person name="Zwiers L.-H."/>
            <person name="Turgeon B."/>
            <person name="Goodwin S."/>
            <person name="Spatafora J."/>
            <person name="Crous P."/>
            <person name="Grigoriev I."/>
        </authorList>
    </citation>
    <scope>NUCLEOTIDE SEQUENCE</scope>
    <source>
        <strain evidence="1">CBS 675.92</strain>
    </source>
</reference>
<dbReference type="Proteomes" id="UP000800035">
    <property type="component" value="Unassembled WGS sequence"/>
</dbReference>
<dbReference type="EMBL" id="ML976978">
    <property type="protein sequence ID" value="KAF1963184.1"/>
    <property type="molecule type" value="Genomic_DNA"/>
</dbReference>